<dbReference type="Proteomes" id="UP000015103">
    <property type="component" value="Unassembled WGS sequence"/>
</dbReference>
<feature type="domain" description="DNA2/NAM7 helicase helicase" evidence="2">
    <location>
        <begin position="174"/>
        <end position="261"/>
    </location>
</feature>
<dbReference type="GO" id="GO:0035194">
    <property type="term" value="P:regulatory ncRNA-mediated post-transcriptional gene silencing"/>
    <property type="evidence" value="ECO:0007669"/>
    <property type="project" value="TreeGrafter"/>
</dbReference>
<evidence type="ECO:0000259" key="3">
    <source>
        <dbReference type="Pfam" id="PF13087"/>
    </source>
</evidence>
<dbReference type="EnsemblMetazoa" id="RPRC008222-RA">
    <property type="protein sequence ID" value="RPRC008222-PA"/>
    <property type="gene ID" value="RPRC008222"/>
</dbReference>
<dbReference type="InterPro" id="IPR047187">
    <property type="entry name" value="SF1_C_Upf1"/>
</dbReference>
<dbReference type="Pfam" id="PF13086">
    <property type="entry name" value="AAA_11"/>
    <property type="match status" value="2"/>
</dbReference>
<dbReference type="CDD" id="cd18808">
    <property type="entry name" value="SF1_C_Upf1"/>
    <property type="match status" value="1"/>
</dbReference>
<dbReference type="InterPro" id="IPR041679">
    <property type="entry name" value="DNA2/NAM7-like_C"/>
</dbReference>
<dbReference type="OMA" id="WALNDIR"/>
<evidence type="ECO:0000256" key="1">
    <source>
        <dbReference type="ARBA" id="ARBA00023158"/>
    </source>
</evidence>
<dbReference type="SUPFAM" id="SSF52540">
    <property type="entry name" value="P-loop containing nucleoside triphosphate hydrolases"/>
    <property type="match status" value="1"/>
</dbReference>
<proteinExistence type="predicted"/>
<feature type="domain" description="DNA2/NAM7 helicase-like C-terminal" evidence="3">
    <location>
        <begin position="390"/>
        <end position="568"/>
    </location>
</feature>
<organism evidence="4 5">
    <name type="scientific">Rhodnius prolixus</name>
    <name type="common">Triatomid bug</name>
    <dbReference type="NCBI Taxonomy" id="13249"/>
    <lineage>
        <taxon>Eukaryota</taxon>
        <taxon>Metazoa</taxon>
        <taxon>Ecdysozoa</taxon>
        <taxon>Arthropoda</taxon>
        <taxon>Hexapoda</taxon>
        <taxon>Insecta</taxon>
        <taxon>Pterygota</taxon>
        <taxon>Neoptera</taxon>
        <taxon>Paraneoptera</taxon>
        <taxon>Hemiptera</taxon>
        <taxon>Heteroptera</taxon>
        <taxon>Panheteroptera</taxon>
        <taxon>Cimicomorpha</taxon>
        <taxon>Reduviidae</taxon>
        <taxon>Triatominae</taxon>
        <taxon>Rhodnius</taxon>
    </lineage>
</organism>
<dbReference type="GO" id="GO:0003723">
    <property type="term" value="F:RNA binding"/>
    <property type="evidence" value="ECO:0007669"/>
    <property type="project" value="InterPro"/>
</dbReference>
<dbReference type="InterPro" id="IPR041677">
    <property type="entry name" value="DNA2/NAM7_AAA_11"/>
</dbReference>
<dbReference type="InterPro" id="IPR045055">
    <property type="entry name" value="DNA2/NAM7-like"/>
</dbReference>
<dbReference type="InterPro" id="IPR026122">
    <property type="entry name" value="MOV-10/SDE3_DEXXQ/H-box"/>
</dbReference>
<dbReference type="PANTHER" id="PTHR10887:SF322">
    <property type="entry name" value="HELICASE MOV-10"/>
    <property type="match status" value="1"/>
</dbReference>
<protein>
    <submittedName>
        <fullName evidence="4">RNA helicase</fullName>
    </submittedName>
</protein>
<dbReference type="AlphaFoldDB" id="T1HW02"/>
<reference evidence="4" key="1">
    <citation type="submission" date="2015-05" db="UniProtKB">
        <authorList>
            <consortium name="EnsemblMetazoa"/>
        </authorList>
    </citation>
    <scope>IDENTIFICATION</scope>
</reference>
<evidence type="ECO:0000259" key="2">
    <source>
        <dbReference type="Pfam" id="PF13086"/>
    </source>
</evidence>
<dbReference type="CDD" id="cd18038">
    <property type="entry name" value="DEXXQc_Helz-like"/>
    <property type="match status" value="1"/>
</dbReference>
<sequence>MNFIQEKTPELSKGLTKETYALYFHSLLFLEELSQVYLMNKMETIAPLIKRGQYFVFTFEEETIYHNLSPGDTVLLSNPWVEDESESPAIIRIWMRKDNEIFFNFKDVFNIIGTNGALFRMRFKNNRTCIVRTHHAIDFFLKRIGVQWLFPDVSFIKIHSEGYSTEINYLNQALNEEQRKAVRNIIFTNNNRSSPFLLFGPPGTGKTVTLVEAVCQVIQHYPESRILISAPSNSAVDTFCELLISKGLLNKKDLLRLTSFTYSQQEYSAILSTNISEEHSEIRYCDTDALTQFKVLAGTLSNLGILNCIECKYGHFTHIFVDEAGQTTEPETLIPIAGIQPGSTRVVFAGDPKQLGPVILNPVAKEYGLGDSFMLRLLLLPIYSRYTVKPKMATMLNKNYRSLPSLVNLFSNLFYNDNVVSTLSEDSREAQLLNNIQKVSSSLVVVKVNGQEVPSNCERNSYGNLMEAARVSIIVTDLYKAGLTSLQIGVITPYTFQVKCINECFSMLQVEPPKIGTVEEFQGSERDVIVLSLVRTNHDECRLSFIGDARRSNVALSRAKVMNVIVAKETTLRQSNIWERVLR</sequence>
<accession>T1HW02</accession>
<name>T1HW02_RHOPR</name>
<dbReference type="Pfam" id="PF13087">
    <property type="entry name" value="AAA_12"/>
    <property type="match status" value="1"/>
</dbReference>
<dbReference type="eggNOG" id="KOG1804">
    <property type="taxonomic scope" value="Eukaryota"/>
</dbReference>
<dbReference type="VEuPathDB" id="VectorBase:RPRC008222"/>
<dbReference type="STRING" id="13249.T1HW02"/>
<keyword evidence="1" id="KW-0943">RNA-mediated gene silencing</keyword>
<dbReference type="PANTHER" id="PTHR10887">
    <property type="entry name" value="DNA2/NAM7 HELICASE FAMILY"/>
    <property type="match status" value="1"/>
</dbReference>
<dbReference type="InterPro" id="IPR027417">
    <property type="entry name" value="P-loop_NTPase"/>
</dbReference>
<dbReference type="GO" id="GO:0043186">
    <property type="term" value="C:P granule"/>
    <property type="evidence" value="ECO:0007669"/>
    <property type="project" value="TreeGrafter"/>
</dbReference>
<dbReference type="GO" id="GO:0032574">
    <property type="term" value="F:5'-3' RNA helicase activity"/>
    <property type="evidence" value="ECO:0007669"/>
    <property type="project" value="InterPro"/>
</dbReference>
<evidence type="ECO:0000313" key="4">
    <source>
        <dbReference type="EnsemblMetazoa" id="RPRC008222-PA"/>
    </source>
</evidence>
<dbReference type="InParanoid" id="T1HW02"/>
<dbReference type="GO" id="GO:0005829">
    <property type="term" value="C:cytosol"/>
    <property type="evidence" value="ECO:0007669"/>
    <property type="project" value="TreeGrafter"/>
</dbReference>
<dbReference type="Gene3D" id="3.40.50.300">
    <property type="entry name" value="P-loop containing nucleotide triphosphate hydrolases"/>
    <property type="match status" value="2"/>
</dbReference>
<keyword evidence="5" id="KW-1185">Reference proteome</keyword>
<dbReference type="HOGENOM" id="CLU_001666_6_4_1"/>
<evidence type="ECO:0000313" key="5">
    <source>
        <dbReference type="Proteomes" id="UP000015103"/>
    </source>
</evidence>
<feature type="domain" description="DNA2/NAM7 helicase helicase" evidence="2">
    <location>
        <begin position="272"/>
        <end position="360"/>
    </location>
</feature>
<dbReference type="EMBL" id="ACPB03014175">
    <property type="status" value="NOT_ANNOTATED_CDS"/>
    <property type="molecule type" value="Genomic_DNA"/>
</dbReference>